<dbReference type="GO" id="GO:0005886">
    <property type="term" value="C:plasma membrane"/>
    <property type="evidence" value="ECO:0007669"/>
    <property type="project" value="TreeGrafter"/>
</dbReference>
<keyword evidence="2" id="KW-0472">Membrane</keyword>
<keyword evidence="2" id="KW-0812">Transmembrane</keyword>
<keyword evidence="1" id="KW-0813">Transport</keyword>
<evidence type="ECO:0000313" key="3">
    <source>
        <dbReference type="EMBL" id="SVB92573.1"/>
    </source>
</evidence>
<organism evidence="3">
    <name type="scientific">marine metagenome</name>
    <dbReference type="NCBI Taxonomy" id="408172"/>
    <lineage>
        <taxon>unclassified sequences</taxon>
        <taxon>metagenomes</taxon>
        <taxon>ecological metagenomes</taxon>
    </lineage>
</organism>
<gene>
    <name evidence="3" type="ORF">METZ01_LOCUS245427</name>
</gene>
<dbReference type="Pfam" id="PF01554">
    <property type="entry name" value="MatE"/>
    <property type="match status" value="1"/>
</dbReference>
<dbReference type="AlphaFoldDB" id="A0A382I138"/>
<evidence type="ECO:0008006" key="4">
    <source>
        <dbReference type="Google" id="ProtNLM"/>
    </source>
</evidence>
<dbReference type="InterPro" id="IPR050222">
    <property type="entry name" value="MATE_MdtK"/>
</dbReference>
<name>A0A382I138_9ZZZZ</name>
<protein>
    <recommendedName>
        <fullName evidence="4">Polysaccharide biosynthesis protein C-terminal domain-containing protein</fullName>
    </recommendedName>
</protein>
<evidence type="ECO:0000256" key="1">
    <source>
        <dbReference type="ARBA" id="ARBA00022448"/>
    </source>
</evidence>
<dbReference type="InterPro" id="IPR002528">
    <property type="entry name" value="MATE_fam"/>
</dbReference>
<evidence type="ECO:0000256" key="2">
    <source>
        <dbReference type="SAM" id="Phobius"/>
    </source>
</evidence>
<proteinExistence type="predicted"/>
<feature type="transmembrane region" description="Helical" evidence="2">
    <location>
        <begin position="75"/>
        <end position="93"/>
    </location>
</feature>
<accession>A0A382I138</accession>
<dbReference type="GO" id="GO:0015297">
    <property type="term" value="F:antiporter activity"/>
    <property type="evidence" value="ECO:0007669"/>
    <property type="project" value="InterPro"/>
</dbReference>
<dbReference type="GO" id="GO:0042910">
    <property type="term" value="F:xenobiotic transmembrane transporter activity"/>
    <property type="evidence" value="ECO:0007669"/>
    <property type="project" value="InterPro"/>
</dbReference>
<dbReference type="PANTHER" id="PTHR43298">
    <property type="entry name" value="MULTIDRUG RESISTANCE PROTEIN NORM-RELATED"/>
    <property type="match status" value="1"/>
</dbReference>
<feature type="non-terminal residue" evidence="3">
    <location>
        <position position="122"/>
    </location>
</feature>
<keyword evidence="2" id="KW-1133">Transmembrane helix</keyword>
<sequence length="122" mass="12664">MILGITASIGAGIVEAFFLAQVGTKELAAYSFTFPVTSAVMSLSLGISIGVSSVLARTVGSGNQAQVKRLASDGLSLVAVVMVTVSLIGWLTIEPLFTMLGADATTLPLIVDYMSIYYISLV</sequence>
<feature type="transmembrane region" description="Helical" evidence="2">
    <location>
        <begin position="32"/>
        <end position="55"/>
    </location>
</feature>
<dbReference type="EMBL" id="UINC01064169">
    <property type="protein sequence ID" value="SVB92573.1"/>
    <property type="molecule type" value="Genomic_DNA"/>
</dbReference>
<dbReference type="PANTHER" id="PTHR43298:SF2">
    <property type="entry name" value="FMN_FAD EXPORTER YEEO-RELATED"/>
    <property type="match status" value="1"/>
</dbReference>
<reference evidence="3" key="1">
    <citation type="submission" date="2018-05" db="EMBL/GenBank/DDBJ databases">
        <authorList>
            <person name="Lanie J.A."/>
            <person name="Ng W.-L."/>
            <person name="Kazmierczak K.M."/>
            <person name="Andrzejewski T.M."/>
            <person name="Davidsen T.M."/>
            <person name="Wayne K.J."/>
            <person name="Tettelin H."/>
            <person name="Glass J.I."/>
            <person name="Rusch D."/>
            <person name="Podicherti R."/>
            <person name="Tsui H.-C.T."/>
            <person name="Winkler M.E."/>
        </authorList>
    </citation>
    <scope>NUCLEOTIDE SEQUENCE</scope>
</reference>